<proteinExistence type="predicted"/>
<dbReference type="Proteomes" id="UP001058003">
    <property type="component" value="Chromosome"/>
</dbReference>
<reference evidence="1" key="1">
    <citation type="submission" date="2021-04" db="EMBL/GenBank/DDBJ databases">
        <title>Dactylosporangium aurantiacum NRRL B-8018 full assembly.</title>
        <authorList>
            <person name="Hartkoorn R.C."/>
            <person name="Beaudoing E."/>
            <person name="Hot D."/>
        </authorList>
    </citation>
    <scope>NUCLEOTIDE SEQUENCE</scope>
    <source>
        <strain evidence="1">NRRL B-8018</strain>
    </source>
</reference>
<gene>
    <name evidence="1" type="ORF">Daura_49740</name>
</gene>
<dbReference type="RefSeq" id="WP_156090179.1">
    <property type="nucleotide sequence ID" value="NZ_CP073767.1"/>
</dbReference>
<name>A0A9Q9IDQ0_9ACTN</name>
<protein>
    <submittedName>
        <fullName evidence="1">Uncharacterized protein</fullName>
    </submittedName>
</protein>
<dbReference type="KEGG" id="daur:Daura_49740"/>
<dbReference type="AlphaFoldDB" id="A0A9Q9IDQ0"/>
<evidence type="ECO:0000313" key="1">
    <source>
        <dbReference type="EMBL" id="UWZ54434.1"/>
    </source>
</evidence>
<dbReference type="OrthoDB" id="3383162at2"/>
<evidence type="ECO:0000313" key="2">
    <source>
        <dbReference type="Proteomes" id="UP001058003"/>
    </source>
</evidence>
<organism evidence="1 2">
    <name type="scientific">Dactylosporangium aurantiacum</name>
    <dbReference type="NCBI Taxonomy" id="35754"/>
    <lineage>
        <taxon>Bacteria</taxon>
        <taxon>Bacillati</taxon>
        <taxon>Actinomycetota</taxon>
        <taxon>Actinomycetes</taxon>
        <taxon>Micromonosporales</taxon>
        <taxon>Micromonosporaceae</taxon>
        <taxon>Dactylosporangium</taxon>
    </lineage>
</organism>
<accession>A0A9Q9IDQ0</accession>
<keyword evidence="2" id="KW-1185">Reference proteome</keyword>
<sequence length="187" mass="19751">MAEERRGVVLYGTGVEAVAGALWKLDPRYVPAGAEVSAGQVPVLLVRDGAEADAVRGRADGVAWLVVQLGHEAAPAGEPVLYLNVGRVGAELAARAVDQPDLLVWYEVVNRVRVVTSDGGPVAGDYSNVEFVVPDGHRVVAHAVRDGDGRPECLPEDAELVLPSHDLWALGPVRSTETCPACTGRYP</sequence>
<dbReference type="EMBL" id="CP073767">
    <property type="protein sequence ID" value="UWZ54434.1"/>
    <property type="molecule type" value="Genomic_DNA"/>
</dbReference>